<sequence>MTEKSLPAASYEQEIFNSASAGRRRSREELVALLRTWLADRFESEDLQLLDPRTPLGAGTSSETVLATARWTSDGRSQSRDIAFRIAPDSFQLFFEPVFENQYRVLEILHREGSVAVPEPLYFESDTAILGLPFYVMGQVHGRVPVSSPPYNSAGFLFEATPAQRRVAWETAMDQLCRVAKVPVAQFTILDEPRYGESGLVQQLEYWKQGLDWYCNGEVPDEVHQLDEWLRSNVPPQAVNGFAWGDARIGNMAFDDTFGCVGVFDWEQANIGGIHQDLGWWLFFDHFHSEGRGHVRLEGLGSRTETISYWEDNVGQLAGDTTWYEIFAAYKVAILSIRSLLLVHDPNALKVESNPTLARACQMADLRTGP</sequence>
<dbReference type="InterPro" id="IPR011009">
    <property type="entry name" value="Kinase-like_dom_sf"/>
</dbReference>
<dbReference type="SUPFAM" id="SSF56112">
    <property type="entry name" value="Protein kinase-like (PK-like)"/>
    <property type="match status" value="1"/>
</dbReference>
<evidence type="ECO:0000313" key="2">
    <source>
        <dbReference type="EMBL" id="CAB4574720.1"/>
    </source>
</evidence>
<protein>
    <submittedName>
        <fullName evidence="2">Unannotated protein</fullName>
    </submittedName>
</protein>
<organism evidence="2">
    <name type="scientific">freshwater metagenome</name>
    <dbReference type="NCBI Taxonomy" id="449393"/>
    <lineage>
        <taxon>unclassified sequences</taxon>
        <taxon>metagenomes</taxon>
        <taxon>ecological metagenomes</taxon>
    </lineage>
</organism>
<dbReference type="EMBL" id="CAEZTY010000001">
    <property type="protein sequence ID" value="CAB4574720.1"/>
    <property type="molecule type" value="Genomic_DNA"/>
</dbReference>
<dbReference type="InterPro" id="IPR041726">
    <property type="entry name" value="ACAD10_11_N"/>
</dbReference>
<feature type="domain" description="Aminoglycoside phosphotransferase" evidence="1">
    <location>
        <begin position="81"/>
        <end position="295"/>
    </location>
</feature>
<dbReference type="PANTHER" id="PTHR21310:SF40">
    <property type="entry name" value="AMINOGLYCOSIDE PHOSPHOTRANSFERASE DOMAIN-CONTAINING PROTEIN-RELATED"/>
    <property type="match status" value="1"/>
</dbReference>
<proteinExistence type="predicted"/>
<dbReference type="Gene3D" id="3.30.200.20">
    <property type="entry name" value="Phosphorylase Kinase, domain 1"/>
    <property type="match status" value="1"/>
</dbReference>
<dbReference type="InterPro" id="IPR051678">
    <property type="entry name" value="AGP_Transferase"/>
</dbReference>
<accession>A0A6J6EDU8</accession>
<reference evidence="2" key="1">
    <citation type="submission" date="2020-05" db="EMBL/GenBank/DDBJ databases">
        <authorList>
            <person name="Chiriac C."/>
            <person name="Salcher M."/>
            <person name="Ghai R."/>
            <person name="Kavagutti S V."/>
        </authorList>
    </citation>
    <scope>NUCLEOTIDE SEQUENCE</scope>
</reference>
<gene>
    <name evidence="2" type="ORF">UFOPK1762_00058</name>
</gene>
<dbReference type="CDD" id="cd05154">
    <property type="entry name" value="ACAD10_11_N-like"/>
    <property type="match status" value="1"/>
</dbReference>
<dbReference type="Gene3D" id="3.90.1200.10">
    <property type="match status" value="1"/>
</dbReference>
<name>A0A6J6EDU8_9ZZZZ</name>
<dbReference type="Pfam" id="PF01636">
    <property type="entry name" value="APH"/>
    <property type="match status" value="1"/>
</dbReference>
<dbReference type="InterPro" id="IPR002575">
    <property type="entry name" value="Aminoglycoside_PTrfase"/>
</dbReference>
<dbReference type="AlphaFoldDB" id="A0A6J6EDU8"/>
<dbReference type="PANTHER" id="PTHR21310">
    <property type="entry name" value="AMINOGLYCOSIDE PHOSPHOTRANSFERASE-RELATED-RELATED"/>
    <property type="match status" value="1"/>
</dbReference>
<evidence type="ECO:0000259" key="1">
    <source>
        <dbReference type="Pfam" id="PF01636"/>
    </source>
</evidence>